<dbReference type="OrthoDB" id="9810350at2"/>
<dbReference type="PATRIC" id="fig|447.4.peg.1637"/>
<keyword evidence="5 10" id="KW-0812">Transmembrane</keyword>
<accession>A0A0W0RSQ7</accession>
<dbReference type="Pfam" id="PF01741">
    <property type="entry name" value="MscL"/>
    <property type="match status" value="1"/>
</dbReference>
<dbReference type="NCBIfam" id="NF001843">
    <property type="entry name" value="PRK00567.1-4"/>
    <property type="match status" value="1"/>
</dbReference>
<evidence type="ECO:0000256" key="2">
    <source>
        <dbReference type="ARBA" id="ARBA00007254"/>
    </source>
</evidence>
<dbReference type="GO" id="GO:0005886">
    <property type="term" value="C:plasma membrane"/>
    <property type="evidence" value="ECO:0007669"/>
    <property type="project" value="UniProtKB-SubCell"/>
</dbReference>
<proteinExistence type="inferred from homology"/>
<dbReference type="Proteomes" id="UP000054695">
    <property type="component" value="Unassembled WGS sequence"/>
</dbReference>
<dbReference type="NCBIfam" id="TIGR00220">
    <property type="entry name" value="mscL"/>
    <property type="match status" value="1"/>
</dbReference>
<dbReference type="AlphaFoldDB" id="A0A0W0RSQ7"/>
<comment type="function">
    <text evidence="10">Channel that opens in response to stretch forces in the membrane lipid bilayer. May participate in the regulation of osmotic pressure changes within the cell.</text>
</comment>
<dbReference type="STRING" id="447.Lboz_1532"/>
<gene>
    <name evidence="10 11" type="primary">mscL</name>
    <name evidence="11" type="ORF">Lboz_1532</name>
</gene>
<dbReference type="EMBL" id="LNXU01000017">
    <property type="protein sequence ID" value="KTC74092.1"/>
    <property type="molecule type" value="Genomic_DNA"/>
</dbReference>
<dbReference type="GO" id="GO:0008381">
    <property type="term" value="F:mechanosensitive monoatomic ion channel activity"/>
    <property type="evidence" value="ECO:0007669"/>
    <property type="project" value="UniProtKB-UniRule"/>
</dbReference>
<evidence type="ECO:0000256" key="6">
    <source>
        <dbReference type="ARBA" id="ARBA00022989"/>
    </source>
</evidence>
<dbReference type="PANTHER" id="PTHR30266">
    <property type="entry name" value="MECHANOSENSITIVE CHANNEL MSCL"/>
    <property type="match status" value="1"/>
</dbReference>
<dbReference type="PRINTS" id="PR01264">
    <property type="entry name" value="MECHCHANNEL"/>
</dbReference>
<dbReference type="Gene3D" id="1.10.1200.120">
    <property type="entry name" value="Large-conductance mechanosensitive channel, MscL, domain 1"/>
    <property type="match status" value="1"/>
</dbReference>
<dbReference type="InterPro" id="IPR001185">
    <property type="entry name" value="MS_channel"/>
</dbReference>
<evidence type="ECO:0000256" key="4">
    <source>
        <dbReference type="ARBA" id="ARBA00022475"/>
    </source>
</evidence>
<evidence type="ECO:0000313" key="12">
    <source>
        <dbReference type="Proteomes" id="UP000054695"/>
    </source>
</evidence>
<keyword evidence="8 10" id="KW-0472">Membrane</keyword>
<evidence type="ECO:0000313" key="11">
    <source>
        <dbReference type="EMBL" id="KTC74092.1"/>
    </source>
</evidence>
<comment type="subunit">
    <text evidence="10">Homopentamer.</text>
</comment>
<evidence type="ECO:0000256" key="1">
    <source>
        <dbReference type="ARBA" id="ARBA00004651"/>
    </source>
</evidence>
<keyword evidence="3 10" id="KW-0813">Transport</keyword>
<evidence type="ECO:0000256" key="8">
    <source>
        <dbReference type="ARBA" id="ARBA00023136"/>
    </source>
</evidence>
<organism evidence="11 12">
    <name type="scientific">Legionella bozemanae</name>
    <name type="common">Fluoribacter bozemanae</name>
    <dbReference type="NCBI Taxonomy" id="447"/>
    <lineage>
        <taxon>Bacteria</taxon>
        <taxon>Pseudomonadati</taxon>
        <taxon>Pseudomonadota</taxon>
        <taxon>Gammaproteobacteria</taxon>
        <taxon>Legionellales</taxon>
        <taxon>Legionellaceae</taxon>
        <taxon>Legionella</taxon>
    </lineage>
</organism>
<feature type="transmembrane region" description="Helical" evidence="10">
    <location>
        <begin position="36"/>
        <end position="59"/>
    </location>
</feature>
<keyword evidence="10" id="KW-0997">Cell inner membrane</keyword>
<evidence type="ECO:0000256" key="5">
    <source>
        <dbReference type="ARBA" id="ARBA00022692"/>
    </source>
</evidence>
<name>A0A0W0RSQ7_LEGBO</name>
<protein>
    <recommendedName>
        <fullName evidence="10">Large-conductance mechanosensitive channel</fullName>
    </recommendedName>
</protein>
<evidence type="ECO:0000256" key="9">
    <source>
        <dbReference type="ARBA" id="ARBA00023303"/>
    </source>
</evidence>
<comment type="similarity">
    <text evidence="2 10">Belongs to the MscL family.</text>
</comment>
<dbReference type="InterPro" id="IPR036019">
    <property type="entry name" value="MscL_channel"/>
</dbReference>
<reference evidence="11 12" key="1">
    <citation type="submission" date="2015-11" db="EMBL/GenBank/DDBJ databases">
        <title>Genomic analysis of 38 Legionella species identifies large and diverse effector repertoires.</title>
        <authorList>
            <person name="Burstein D."/>
            <person name="Amaro F."/>
            <person name="Zusman T."/>
            <person name="Lifshitz Z."/>
            <person name="Cohen O."/>
            <person name="Gilbert J.A."/>
            <person name="Pupko T."/>
            <person name="Shuman H.A."/>
            <person name="Segal G."/>
        </authorList>
    </citation>
    <scope>NUCLEOTIDE SEQUENCE [LARGE SCALE GENOMIC DNA]</scope>
    <source>
        <strain evidence="11 12">WIGA</strain>
    </source>
</reference>
<evidence type="ECO:0000256" key="10">
    <source>
        <dbReference type="HAMAP-Rule" id="MF_00115"/>
    </source>
</evidence>
<sequence length="128" mass="14067">MSFLQEFKQFAIKGNVIDLAVAVVIGAAFGKIISSLVSGIIMPLIGLLLGGINIANRALTVGDAVVKWGEFLQAVIDFTIISFSIFVAIKVISFVRKEEEKKETPTREETLLTEIRDLLKEKKEAQSK</sequence>
<keyword evidence="4 10" id="KW-1003">Cell membrane</keyword>
<dbReference type="HAMAP" id="MF_00115">
    <property type="entry name" value="MscL"/>
    <property type="match status" value="1"/>
</dbReference>
<feature type="transmembrane region" description="Helical" evidence="10">
    <location>
        <begin position="12"/>
        <end position="29"/>
    </location>
</feature>
<dbReference type="InterPro" id="IPR037673">
    <property type="entry name" value="MSC/AndL"/>
</dbReference>
<keyword evidence="9 10" id="KW-0407">Ion channel</keyword>
<keyword evidence="12" id="KW-1185">Reference proteome</keyword>
<comment type="caution">
    <text evidence="11">The sequence shown here is derived from an EMBL/GenBank/DDBJ whole genome shotgun (WGS) entry which is preliminary data.</text>
</comment>
<evidence type="ECO:0000256" key="3">
    <source>
        <dbReference type="ARBA" id="ARBA00022448"/>
    </source>
</evidence>
<dbReference type="SUPFAM" id="SSF81330">
    <property type="entry name" value="Gated mechanosensitive channel"/>
    <property type="match status" value="1"/>
</dbReference>
<comment type="subcellular location">
    <subcellularLocation>
        <location evidence="10">Cell inner membrane</location>
        <topology evidence="10">Multi-pass membrane protein</topology>
    </subcellularLocation>
    <subcellularLocation>
        <location evidence="1">Cell membrane</location>
        <topology evidence="1">Multi-pass membrane protein</topology>
    </subcellularLocation>
</comment>
<evidence type="ECO:0000256" key="7">
    <source>
        <dbReference type="ARBA" id="ARBA00023065"/>
    </source>
</evidence>
<dbReference type="PANTHER" id="PTHR30266:SF2">
    <property type="entry name" value="LARGE-CONDUCTANCE MECHANOSENSITIVE CHANNEL"/>
    <property type="match status" value="1"/>
</dbReference>
<keyword evidence="6 10" id="KW-1133">Transmembrane helix</keyword>
<dbReference type="RefSeq" id="WP_058459182.1">
    <property type="nucleotide sequence ID" value="NZ_CAAAIY010000001.1"/>
</dbReference>
<feature type="transmembrane region" description="Helical" evidence="10">
    <location>
        <begin position="71"/>
        <end position="92"/>
    </location>
</feature>
<dbReference type="InterPro" id="IPR019823">
    <property type="entry name" value="Mechanosensitive_channel_CS"/>
</dbReference>
<dbReference type="PROSITE" id="PS01327">
    <property type="entry name" value="MSCL"/>
    <property type="match status" value="1"/>
</dbReference>
<keyword evidence="7 10" id="KW-0406">Ion transport</keyword>